<dbReference type="GO" id="GO:0005737">
    <property type="term" value="C:cytoplasm"/>
    <property type="evidence" value="ECO:0007669"/>
    <property type="project" value="TreeGrafter"/>
</dbReference>
<evidence type="ECO:0000259" key="2">
    <source>
        <dbReference type="Pfam" id="PF05161"/>
    </source>
</evidence>
<sequence length="456" mass="48951">MCRQLEDLLGEEIVQGVAVVPHGSVQALIDSGKGDLVPRKKFEFLDQGNSHTVHKSSCSAAEYISGIAASLKTGDILITLISGGGSTLVALPKPPLTLEDKMSVVQLMKSHGVAKLEQDLVHKNLSLIKGGGLSEMAAPAKVISVILSDLPHALSAQVSGGLTSTDSSTPQQALEILQKYHLGEKAPKAVIDLLAKDAQEAKSRKLYEVSPNIVFSGPNRRRDTSNTINIVAGTEEIAVRGILQECNELGIPAKNVIQSASNTNTAENGLLLACISQYVTSLLTRRNNSHTESDIVSVELECIKMGMTKTELKEIARISEDAKNAKKPVCLIFNSEVTVHLRGSGKGGPCQETALATAICLKQRHRQHEALQACDVQLLSIDSDGTDGGTNVAGALANHEQAECIVNGKTAQEYLDNNDSFNFYKHLENGRYHVTTGPTGTDIQNLQILLIRNRSW</sequence>
<dbReference type="InterPro" id="IPR007835">
    <property type="entry name" value="MOFRL"/>
</dbReference>
<dbReference type="InterPro" id="IPR039760">
    <property type="entry name" value="MOFRL_protein"/>
</dbReference>
<gene>
    <name evidence="4" type="ORF">EB796_017685</name>
</gene>
<dbReference type="Pfam" id="PF05161">
    <property type="entry name" value="MOFRL"/>
    <property type="match status" value="1"/>
</dbReference>
<dbReference type="Gene3D" id="3.40.1480.10">
    <property type="entry name" value="MOFRL domain"/>
    <property type="match status" value="1"/>
</dbReference>
<dbReference type="PANTHER" id="PTHR12227">
    <property type="entry name" value="GLYCERATE KINASE"/>
    <property type="match status" value="1"/>
</dbReference>
<evidence type="ECO:0000313" key="5">
    <source>
        <dbReference type="Proteomes" id="UP000593567"/>
    </source>
</evidence>
<organism evidence="4 5">
    <name type="scientific">Bugula neritina</name>
    <name type="common">Brown bryozoan</name>
    <name type="synonym">Sertularia neritina</name>
    <dbReference type="NCBI Taxonomy" id="10212"/>
    <lineage>
        <taxon>Eukaryota</taxon>
        <taxon>Metazoa</taxon>
        <taxon>Spiralia</taxon>
        <taxon>Lophotrochozoa</taxon>
        <taxon>Bryozoa</taxon>
        <taxon>Gymnolaemata</taxon>
        <taxon>Cheilostomatida</taxon>
        <taxon>Flustrina</taxon>
        <taxon>Buguloidea</taxon>
        <taxon>Bugulidae</taxon>
        <taxon>Bugula</taxon>
    </lineage>
</organism>
<dbReference type="GO" id="GO:0008887">
    <property type="term" value="F:glycerate kinase activity"/>
    <property type="evidence" value="ECO:0007669"/>
    <property type="project" value="InterPro"/>
</dbReference>
<dbReference type="Proteomes" id="UP000593567">
    <property type="component" value="Unassembled WGS sequence"/>
</dbReference>
<dbReference type="InterPro" id="IPR038614">
    <property type="entry name" value="GK_N_sf"/>
</dbReference>
<dbReference type="PANTHER" id="PTHR12227:SF0">
    <property type="entry name" value="GLYCERATE KINASE"/>
    <property type="match status" value="1"/>
</dbReference>
<comment type="caution">
    <text evidence="4">The sequence shown here is derived from an EMBL/GenBank/DDBJ whole genome shotgun (WGS) entry which is preliminary data.</text>
</comment>
<dbReference type="AlphaFoldDB" id="A0A7J7JEG4"/>
<proteinExistence type="inferred from homology"/>
<dbReference type="Pfam" id="PF13660">
    <property type="entry name" value="DUF4147"/>
    <property type="match status" value="1"/>
</dbReference>
<dbReference type="OrthoDB" id="44918at2759"/>
<dbReference type="EMBL" id="VXIV02002634">
    <property type="protein sequence ID" value="KAF6024006.1"/>
    <property type="molecule type" value="Genomic_DNA"/>
</dbReference>
<evidence type="ECO:0000256" key="1">
    <source>
        <dbReference type="ARBA" id="ARBA00005393"/>
    </source>
</evidence>
<dbReference type="InterPro" id="IPR037035">
    <property type="entry name" value="GK-like_C_sf"/>
</dbReference>
<dbReference type="SUPFAM" id="SSF82544">
    <property type="entry name" value="GckA/TtuD-like"/>
    <property type="match status" value="1"/>
</dbReference>
<feature type="domain" description="MOFRL" evidence="2">
    <location>
        <begin position="329"/>
        <end position="444"/>
    </location>
</feature>
<dbReference type="Gene3D" id="3.40.50.10180">
    <property type="entry name" value="Glycerate kinase, MOFRL-like N-terminal domain"/>
    <property type="match status" value="1"/>
</dbReference>
<dbReference type="InterPro" id="IPR025286">
    <property type="entry name" value="MOFRL_assoc_dom"/>
</dbReference>
<keyword evidence="5" id="KW-1185">Reference proteome</keyword>
<name>A0A7J7JEG4_BUGNE</name>
<accession>A0A7J7JEG4</accession>
<reference evidence="4" key="1">
    <citation type="submission" date="2020-06" db="EMBL/GenBank/DDBJ databases">
        <title>Draft genome of Bugula neritina, a colonial animal packing powerful symbionts and potential medicines.</title>
        <authorList>
            <person name="Rayko M."/>
        </authorList>
    </citation>
    <scope>NUCLEOTIDE SEQUENCE [LARGE SCALE GENOMIC DNA]</scope>
    <source>
        <strain evidence="4">Kwan_BN1</strain>
    </source>
</reference>
<feature type="domain" description="MOFRL-associated" evidence="3">
    <location>
        <begin position="1"/>
        <end position="194"/>
    </location>
</feature>
<comment type="similarity">
    <text evidence="1">Belongs to the glycerate kinase type-2 family.</text>
</comment>
<protein>
    <submittedName>
        <fullName evidence="4">GLYCTK</fullName>
    </submittedName>
</protein>
<evidence type="ECO:0000313" key="4">
    <source>
        <dbReference type="EMBL" id="KAF6024006.1"/>
    </source>
</evidence>
<evidence type="ECO:0000259" key="3">
    <source>
        <dbReference type="Pfam" id="PF13660"/>
    </source>
</evidence>